<dbReference type="RefSeq" id="WP_256132348.1">
    <property type="nucleotide sequence ID" value="NZ_JANFXK010000010.1"/>
</dbReference>
<dbReference type="EMBL" id="JANFXK010000010">
    <property type="protein sequence ID" value="MCQ4637158.1"/>
    <property type="molecule type" value="Genomic_DNA"/>
</dbReference>
<feature type="region of interest" description="Disordered" evidence="1">
    <location>
        <begin position="39"/>
        <end position="73"/>
    </location>
</feature>
<dbReference type="SUPFAM" id="SSF88874">
    <property type="entry name" value="Receptor-binding domain of short tail fibre protein gp12"/>
    <property type="match status" value="1"/>
</dbReference>
<feature type="compositionally biased region" description="Basic and acidic residues" evidence="1">
    <location>
        <begin position="39"/>
        <end position="51"/>
    </location>
</feature>
<name>A0ABT1RPP2_9FIRM</name>
<protein>
    <recommendedName>
        <fullName evidence="2">Baseplate structural protein Gp10 C-terminal domain-containing protein</fullName>
    </recommendedName>
</protein>
<gene>
    <name evidence="3" type="ORF">NE619_10510</name>
</gene>
<evidence type="ECO:0000259" key="2">
    <source>
        <dbReference type="Pfam" id="PF21939"/>
    </source>
</evidence>
<accession>A0ABT1RPP2</accession>
<dbReference type="Pfam" id="PF21939">
    <property type="entry name" value="Gp10_C"/>
    <property type="match status" value="1"/>
</dbReference>
<sequence length="355" mass="38349">MSTKTTNYNLMKLDQADFDKITEFNGNADKIDTALTENRDAQRKHNADKNNPHNVTKEQIGLGNVDNTSDADKPISTAQQNALDKKADLSEDGKIPESQLPSYVDDVLEYSSKADFPAEGEGGKIYVAADTNLTYRWSGTAYVEISPSLALGETASTAYRGDRGKIAYDHSQEPHARADATKTEKSDEMGCVKINGTDVEVVSKIAILDFVYPKGSIMYSTEAEFDPNIAYPGTAWAQIKDVFLLAAGNSYLLGSEGGAPAHVLRSDEMPAHTHGYVSLVGSVFNTAQQSKSIAVSRYGIVSGGKSENVGYAVNEKAGVDGFTIDASHEHSNVGNNQAHNNMPPYIAVNVWQRIA</sequence>
<keyword evidence="4" id="KW-1185">Reference proteome</keyword>
<evidence type="ECO:0000313" key="4">
    <source>
        <dbReference type="Proteomes" id="UP001524502"/>
    </source>
</evidence>
<dbReference type="Proteomes" id="UP001524502">
    <property type="component" value="Unassembled WGS sequence"/>
</dbReference>
<dbReference type="InterPro" id="IPR053827">
    <property type="entry name" value="Gp10_C"/>
</dbReference>
<evidence type="ECO:0000256" key="1">
    <source>
        <dbReference type="SAM" id="MobiDB-lite"/>
    </source>
</evidence>
<proteinExistence type="predicted"/>
<reference evidence="3 4" key="1">
    <citation type="submission" date="2022-06" db="EMBL/GenBank/DDBJ databases">
        <title>Isolation of gut microbiota from human fecal samples.</title>
        <authorList>
            <person name="Pamer E.G."/>
            <person name="Barat B."/>
            <person name="Waligurski E."/>
            <person name="Medina S."/>
            <person name="Paddock L."/>
            <person name="Mostad J."/>
        </authorList>
    </citation>
    <scope>NUCLEOTIDE SEQUENCE [LARGE SCALE GENOMIC DNA]</scope>
    <source>
        <strain evidence="3 4">SL.3.17</strain>
    </source>
</reference>
<evidence type="ECO:0000313" key="3">
    <source>
        <dbReference type="EMBL" id="MCQ4637158.1"/>
    </source>
</evidence>
<feature type="domain" description="Baseplate structural protein Gp10 C-terminal" evidence="2">
    <location>
        <begin position="207"/>
        <end position="354"/>
    </location>
</feature>
<comment type="caution">
    <text evidence="3">The sequence shown here is derived from an EMBL/GenBank/DDBJ whole genome shotgun (WGS) entry which is preliminary data.</text>
</comment>
<organism evidence="3 4">
    <name type="scientific">Anaerovorax odorimutans</name>
    <dbReference type="NCBI Taxonomy" id="109327"/>
    <lineage>
        <taxon>Bacteria</taxon>
        <taxon>Bacillati</taxon>
        <taxon>Bacillota</taxon>
        <taxon>Clostridia</taxon>
        <taxon>Peptostreptococcales</taxon>
        <taxon>Anaerovoracaceae</taxon>
        <taxon>Anaerovorax</taxon>
    </lineage>
</organism>